<dbReference type="GO" id="GO:0005634">
    <property type="term" value="C:nucleus"/>
    <property type="evidence" value="ECO:0007669"/>
    <property type="project" value="UniProtKB-SubCell"/>
</dbReference>
<comment type="caution">
    <text evidence="8">The sequence shown here is derived from an EMBL/GenBank/DDBJ whole genome shotgun (WGS) entry which is preliminary data.</text>
</comment>
<proteinExistence type="predicted"/>
<sequence length="242" mass="26947">MAYSFNQKRVPEFFIKYLPEHSSESLLFPDSFVSLCNRLIPKNAVLSNHVGSLWHVIVDCIDGKVFFLNGWKNFVRDNCIESGDLLIFRYNGQCGFGVKVFGQDACEKIENKANGTSYMNKVKLEEDEEEKQKEEAKENDNEDEDYDHDGDDNMDSDYEDYIGEQEDSTKEEESIKNSRAGKQQSVGNIGAAETTDGEGNEPWTEAEADGMEGTAAAVGELEKAGDAACARESGKDVCRSVS</sequence>
<evidence type="ECO:0000256" key="6">
    <source>
        <dbReference type="SAM" id="MobiDB-lite"/>
    </source>
</evidence>
<dbReference type="InterPro" id="IPR015300">
    <property type="entry name" value="DNA-bd_pseudobarrel_sf"/>
</dbReference>
<dbReference type="Gene3D" id="2.40.330.10">
    <property type="entry name" value="DNA-binding pseudobarrel domain"/>
    <property type="match status" value="1"/>
</dbReference>
<dbReference type="PANTHER" id="PTHR31920">
    <property type="entry name" value="B3 DOMAIN-CONTAINING"/>
    <property type="match status" value="1"/>
</dbReference>
<dbReference type="GO" id="GO:0003677">
    <property type="term" value="F:DNA binding"/>
    <property type="evidence" value="ECO:0007669"/>
    <property type="project" value="UniProtKB-KW"/>
</dbReference>
<gene>
    <name evidence="8" type="ORF">LWI29_021430</name>
</gene>
<feature type="region of interest" description="Disordered" evidence="6">
    <location>
        <begin position="124"/>
        <end position="211"/>
    </location>
</feature>
<evidence type="ECO:0000256" key="3">
    <source>
        <dbReference type="ARBA" id="ARBA00023125"/>
    </source>
</evidence>
<dbReference type="InterPro" id="IPR003340">
    <property type="entry name" value="B3_DNA-bd"/>
</dbReference>
<dbReference type="InterPro" id="IPR050655">
    <property type="entry name" value="Plant_B3_domain"/>
</dbReference>
<evidence type="ECO:0000259" key="7">
    <source>
        <dbReference type="PROSITE" id="PS50863"/>
    </source>
</evidence>
<dbReference type="AlphaFoldDB" id="A0AA39T4R4"/>
<evidence type="ECO:0000256" key="5">
    <source>
        <dbReference type="ARBA" id="ARBA00023242"/>
    </source>
</evidence>
<dbReference type="PANTHER" id="PTHR31920:SF135">
    <property type="entry name" value="B3 DOMAIN-CONTAINING PROTEIN OS03G0621600-RELATED"/>
    <property type="match status" value="1"/>
</dbReference>
<reference evidence="8" key="2">
    <citation type="submission" date="2023-06" db="EMBL/GenBank/DDBJ databases">
        <authorList>
            <person name="Swenson N.G."/>
            <person name="Wegrzyn J.L."/>
            <person name="Mcevoy S.L."/>
        </authorList>
    </citation>
    <scope>NUCLEOTIDE SEQUENCE</scope>
    <source>
        <strain evidence="8">NS2018</strain>
        <tissue evidence="8">Leaf</tissue>
    </source>
</reference>
<keyword evidence="5" id="KW-0539">Nucleus</keyword>
<feature type="compositionally biased region" description="Basic and acidic residues" evidence="6">
    <location>
        <begin position="130"/>
        <end position="139"/>
    </location>
</feature>
<dbReference type="EMBL" id="JAUESC010000003">
    <property type="protein sequence ID" value="KAK0601124.1"/>
    <property type="molecule type" value="Genomic_DNA"/>
</dbReference>
<evidence type="ECO:0000256" key="2">
    <source>
        <dbReference type="ARBA" id="ARBA00023015"/>
    </source>
</evidence>
<evidence type="ECO:0000313" key="9">
    <source>
        <dbReference type="Proteomes" id="UP001168877"/>
    </source>
</evidence>
<organism evidence="8 9">
    <name type="scientific">Acer saccharum</name>
    <name type="common">Sugar maple</name>
    <dbReference type="NCBI Taxonomy" id="4024"/>
    <lineage>
        <taxon>Eukaryota</taxon>
        <taxon>Viridiplantae</taxon>
        <taxon>Streptophyta</taxon>
        <taxon>Embryophyta</taxon>
        <taxon>Tracheophyta</taxon>
        <taxon>Spermatophyta</taxon>
        <taxon>Magnoliopsida</taxon>
        <taxon>eudicotyledons</taxon>
        <taxon>Gunneridae</taxon>
        <taxon>Pentapetalae</taxon>
        <taxon>rosids</taxon>
        <taxon>malvids</taxon>
        <taxon>Sapindales</taxon>
        <taxon>Sapindaceae</taxon>
        <taxon>Hippocastanoideae</taxon>
        <taxon>Acereae</taxon>
        <taxon>Acer</taxon>
    </lineage>
</organism>
<dbReference type="PROSITE" id="PS50863">
    <property type="entry name" value="B3"/>
    <property type="match status" value="1"/>
</dbReference>
<feature type="domain" description="TF-B3" evidence="7">
    <location>
        <begin position="11"/>
        <end position="104"/>
    </location>
</feature>
<keyword evidence="4" id="KW-0804">Transcription</keyword>
<keyword evidence="3" id="KW-0238">DNA-binding</keyword>
<dbReference type="SUPFAM" id="SSF101936">
    <property type="entry name" value="DNA-binding pseudobarrel domain"/>
    <property type="match status" value="1"/>
</dbReference>
<dbReference type="SMART" id="SM01019">
    <property type="entry name" value="B3"/>
    <property type="match status" value="1"/>
</dbReference>
<comment type="subcellular location">
    <subcellularLocation>
        <location evidence="1">Nucleus</location>
    </subcellularLocation>
</comment>
<feature type="compositionally biased region" description="Acidic residues" evidence="6">
    <location>
        <begin position="140"/>
        <end position="166"/>
    </location>
</feature>
<keyword evidence="9" id="KW-1185">Reference proteome</keyword>
<dbReference type="Pfam" id="PF02362">
    <property type="entry name" value="B3"/>
    <property type="match status" value="1"/>
</dbReference>
<protein>
    <recommendedName>
        <fullName evidence="7">TF-B3 domain-containing protein</fullName>
    </recommendedName>
</protein>
<feature type="compositionally biased region" description="Basic and acidic residues" evidence="6">
    <location>
        <begin position="167"/>
        <end position="176"/>
    </location>
</feature>
<evidence type="ECO:0000256" key="1">
    <source>
        <dbReference type="ARBA" id="ARBA00004123"/>
    </source>
</evidence>
<feature type="compositionally biased region" description="Acidic residues" evidence="6">
    <location>
        <begin position="195"/>
        <end position="210"/>
    </location>
</feature>
<evidence type="ECO:0000256" key="4">
    <source>
        <dbReference type="ARBA" id="ARBA00023163"/>
    </source>
</evidence>
<name>A0AA39T4R4_ACESA</name>
<dbReference type="CDD" id="cd10017">
    <property type="entry name" value="B3_DNA"/>
    <property type="match status" value="1"/>
</dbReference>
<evidence type="ECO:0000313" key="8">
    <source>
        <dbReference type="EMBL" id="KAK0601124.1"/>
    </source>
</evidence>
<accession>A0AA39T4R4</accession>
<reference evidence="8" key="1">
    <citation type="journal article" date="2022" name="Plant J.">
        <title>Strategies of tolerance reflected in two North American maple genomes.</title>
        <authorList>
            <person name="McEvoy S.L."/>
            <person name="Sezen U.U."/>
            <person name="Trouern-Trend A."/>
            <person name="McMahon S.M."/>
            <person name="Schaberg P.G."/>
            <person name="Yang J."/>
            <person name="Wegrzyn J.L."/>
            <person name="Swenson N.G."/>
        </authorList>
    </citation>
    <scope>NUCLEOTIDE SEQUENCE</scope>
    <source>
        <strain evidence="8">NS2018</strain>
    </source>
</reference>
<keyword evidence="2" id="KW-0805">Transcription regulation</keyword>
<dbReference type="Proteomes" id="UP001168877">
    <property type="component" value="Unassembled WGS sequence"/>
</dbReference>